<organism evidence="4 5">
    <name type="scientific">Mesorhabditis belari</name>
    <dbReference type="NCBI Taxonomy" id="2138241"/>
    <lineage>
        <taxon>Eukaryota</taxon>
        <taxon>Metazoa</taxon>
        <taxon>Ecdysozoa</taxon>
        <taxon>Nematoda</taxon>
        <taxon>Chromadorea</taxon>
        <taxon>Rhabditida</taxon>
        <taxon>Rhabditina</taxon>
        <taxon>Rhabditomorpha</taxon>
        <taxon>Rhabditoidea</taxon>
        <taxon>Rhabditidae</taxon>
        <taxon>Mesorhabditinae</taxon>
        <taxon>Mesorhabditis</taxon>
    </lineage>
</organism>
<dbReference type="SUPFAM" id="SSF50978">
    <property type="entry name" value="WD40 repeat-like"/>
    <property type="match status" value="1"/>
</dbReference>
<evidence type="ECO:0000256" key="2">
    <source>
        <dbReference type="ARBA" id="ARBA00022737"/>
    </source>
</evidence>
<protein>
    <submittedName>
        <fullName evidence="5">Uncharacterized protein</fullName>
    </submittedName>
</protein>
<dbReference type="InterPro" id="IPR015943">
    <property type="entry name" value="WD40/YVTN_repeat-like_dom_sf"/>
</dbReference>
<keyword evidence="1 3" id="KW-0853">WD repeat</keyword>
<reference evidence="5" key="1">
    <citation type="submission" date="2024-02" db="UniProtKB">
        <authorList>
            <consortium name="WormBaseParasite"/>
        </authorList>
    </citation>
    <scope>IDENTIFICATION</scope>
</reference>
<evidence type="ECO:0000313" key="4">
    <source>
        <dbReference type="Proteomes" id="UP000887575"/>
    </source>
</evidence>
<dbReference type="PROSITE" id="PS50082">
    <property type="entry name" value="WD_REPEATS_2"/>
    <property type="match status" value="2"/>
</dbReference>
<dbReference type="InterPro" id="IPR036322">
    <property type="entry name" value="WD40_repeat_dom_sf"/>
</dbReference>
<feature type="repeat" description="WD" evidence="3">
    <location>
        <begin position="57"/>
        <end position="82"/>
    </location>
</feature>
<dbReference type="AlphaFoldDB" id="A0AAF3EZ12"/>
<name>A0AAF3EZ12_9BILA</name>
<evidence type="ECO:0000256" key="3">
    <source>
        <dbReference type="PROSITE-ProRule" id="PRU00221"/>
    </source>
</evidence>
<dbReference type="PROSITE" id="PS50294">
    <property type="entry name" value="WD_REPEATS_REGION"/>
    <property type="match status" value="1"/>
</dbReference>
<dbReference type="Pfam" id="PF00400">
    <property type="entry name" value="WD40"/>
    <property type="match status" value="2"/>
</dbReference>
<keyword evidence="4" id="KW-1185">Reference proteome</keyword>
<accession>A0AAF3EZ12</accession>
<sequence length="161" mass="18552">MVQFLFRDRILDLTYGFDSMHEATWHNSCFWIGRPNTPCLGHCRREMPSHFDWPLGGERVVSSGNDFTVKVWNVHTEECLHTLTGHTKMINSLLFEPERDLVVSGSRDGTIRVWDVRRGIGMHRTSCLSSRVRVHGLLWDAASRKHFGLLLRLGRLDLGHS</sequence>
<dbReference type="PANTHER" id="PTHR19848:SF8">
    <property type="entry name" value="F-BOX AND WD REPEAT DOMAIN CONTAINING 7"/>
    <property type="match status" value="1"/>
</dbReference>
<dbReference type="InterPro" id="IPR019775">
    <property type="entry name" value="WD40_repeat_CS"/>
</dbReference>
<keyword evidence="2" id="KW-0677">Repeat</keyword>
<dbReference type="InterPro" id="IPR001680">
    <property type="entry name" value="WD40_rpt"/>
</dbReference>
<proteinExistence type="predicted"/>
<feature type="repeat" description="WD" evidence="3">
    <location>
        <begin position="83"/>
        <end position="124"/>
    </location>
</feature>
<dbReference type="PROSITE" id="PS00678">
    <property type="entry name" value="WD_REPEATS_1"/>
    <property type="match status" value="1"/>
</dbReference>
<dbReference type="Gene3D" id="2.130.10.10">
    <property type="entry name" value="YVTN repeat-like/Quinoprotein amine dehydrogenase"/>
    <property type="match status" value="1"/>
</dbReference>
<dbReference type="SMART" id="SM00320">
    <property type="entry name" value="WD40"/>
    <property type="match status" value="2"/>
</dbReference>
<dbReference type="Proteomes" id="UP000887575">
    <property type="component" value="Unassembled WGS sequence"/>
</dbReference>
<dbReference type="WBParaSite" id="MBELARI_LOCUS1948">
    <property type="protein sequence ID" value="MBELARI_LOCUS1948"/>
    <property type="gene ID" value="MBELARI_LOCUS1948"/>
</dbReference>
<evidence type="ECO:0000256" key="1">
    <source>
        <dbReference type="ARBA" id="ARBA00022574"/>
    </source>
</evidence>
<dbReference type="PANTHER" id="PTHR19848">
    <property type="entry name" value="WD40 REPEAT PROTEIN"/>
    <property type="match status" value="1"/>
</dbReference>
<evidence type="ECO:0000313" key="5">
    <source>
        <dbReference type="WBParaSite" id="MBELARI_LOCUS1948"/>
    </source>
</evidence>